<proteinExistence type="predicted"/>
<name>E0UKK6_GLOV7</name>
<dbReference type="Proteomes" id="UP000008206">
    <property type="component" value="Plasmid Cy782201"/>
</dbReference>
<keyword evidence="3" id="KW-0614">Plasmid</keyword>
<evidence type="ECO:0000313" key="4">
    <source>
        <dbReference type="Proteomes" id="UP000008206"/>
    </source>
</evidence>
<reference evidence="4" key="1">
    <citation type="journal article" date="2011" name="MBio">
        <title>Novel metabolic attributes of the genus Cyanothece, comprising a group of unicellular nitrogen-fixing Cyanobacteria.</title>
        <authorList>
            <person name="Bandyopadhyay A."/>
            <person name="Elvitigala T."/>
            <person name="Welsh E."/>
            <person name="Stockel J."/>
            <person name="Liberton M."/>
            <person name="Min H."/>
            <person name="Sherman L.A."/>
            <person name="Pakrasi H.B."/>
        </authorList>
    </citation>
    <scope>NUCLEOTIDE SEQUENCE [LARGE SCALE GENOMIC DNA]</scope>
    <source>
        <strain evidence="4">PCC 7822</strain>
        <plasmid evidence="4">Cy782201</plasmid>
    </source>
</reference>
<geneLocation type="plasmid" evidence="3 4">
    <name>Cy782201</name>
</geneLocation>
<dbReference type="HOGENOM" id="CLU_1957058_0_0_3"/>
<evidence type="ECO:0000256" key="2">
    <source>
        <dbReference type="SAM" id="MobiDB-lite"/>
    </source>
</evidence>
<dbReference type="RefSeq" id="WP_013334236.1">
    <property type="nucleotide sequence ID" value="NC_014533.1"/>
</dbReference>
<protein>
    <submittedName>
        <fullName evidence="3">Uncharacterized protein</fullName>
    </submittedName>
</protein>
<feature type="region of interest" description="Disordered" evidence="2">
    <location>
        <begin position="1"/>
        <end position="26"/>
    </location>
</feature>
<feature type="coiled-coil region" evidence="1">
    <location>
        <begin position="28"/>
        <end position="55"/>
    </location>
</feature>
<keyword evidence="1" id="KW-0175">Coiled coil</keyword>
<organism evidence="3 4">
    <name type="scientific">Gloeothece verrucosa (strain PCC 7822)</name>
    <name type="common">Cyanothece sp. (strain PCC 7822)</name>
    <dbReference type="NCBI Taxonomy" id="497965"/>
    <lineage>
        <taxon>Bacteria</taxon>
        <taxon>Bacillati</taxon>
        <taxon>Cyanobacteriota</taxon>
        <taxon>Cyanophyceae</taxon>
        <taxon>Oscillatoriophycideae</taxon>
        <taxon>Chroococcales</taxon>
        <taxon>Aphanothecaceae</taxon>
        <taxon>Gloeothece</taxon>
        <taxon>Gloeothece verrucosa</taxon>
    </lineage>
</organism>
<evidence type="ECO:0000313" key="3">
    <source>
        <dbReference type="EMBL" id="ADN17486.1"/>
    </source>
</evidence>
<dbReference type="EMBL" id="CP002199">
    <property type="protein sequence ID" value="ADN17486.1"/>
    <property type="molecule type" value="Genomic_DNA"/>
</dbReference>
<dbReference type="KEGG" id="cyj:Cyan7822_5620"/>
<sequence length="136" mass="15936">MRDELQPDQLQPDESQPDESQPDELQNLEALVIRREEAIRRRRELEELRRQLDYERISYDTPEQLDELAELADTTVQTPSFKERFCRLYNQRITGTISDIGELVVEIAFASNIPVLLGALIIIKFLRLRLDDYCGD</sequence>
<evidence type="ECO:0000256" key="1">
    <source>
        <dbReference type="SAM" id="Coils"/>
    </source>
</evidence>
<dbReference type="AlphaFoldDB" id="E0UKK6"/>
<gene>
    <name evidence="3" type="ordered locus">Cyan7822_5620</name>
</gene>
<keyword evidence="4" id="KW-1185">Reference proteome</keyword>
<accession>E0UKK6</accession>